<reference evidence="7 8" key="1">
    <citation type="submission" date="2020-07" db="EMBL/GenBank/DDBJ databases">
        <title>Sequencing the genomes of 1000 actinobacteria strains.</title>
        <authorList>
            <person name="Klenk H.-P."/>
        </authorList>
    </citation>
    <scope>NUCLEOTIDE SEQUENCE [LARGE SCALE GENOMIC DNA]</scope>
    <source>
        <strain evidence="7 8">DSM 103833</strain>
    </source>
</reference>
<evidence type="ECO:0000313" key="7">
    <source>
        <dbReference type="EMBL" id="NYJ02570.1"/>
    </source>
</evidence>
<feature type="transmembrane region" description="Helical" evidence="6">
    <location>
        <begin position="190"/>
        <end position="212"/>
    </location>
</feature>
<keyword evidence="5 6" id="KW-0472">Membrane</keyword>
<evidence type="ECO:0000256" key="2">
    <source>
        <dbReference type="ARBA" id="ARBA00022475"/>
    </source>
</evidence>
<comment type="subcellular location">
    <subcellularLocation>
        <location evidence="1">Cell membrane</location>
        <topology evidence="1">Multi-pass membrane protein</topology>
    </subcellularLocation>
</comment>
<evidence type="ECO:0000256" key="1">
    <source>
        <dbReference type="ARBA" id="ARBA00004651"/>
    </source>
</evidence>
<dbReference type="PANTHER" id="PTHR30213:SF1">
    <property type="entry name" value="INNER MEMBRANE PROTEIN YHJD"/>
    <property type="match status" value="1"/>
</dbReference>
<evidence type="ECO:0000256" key="3">
    <source>
        <dbReference type="ARBA" id="ARBA00022692"/>
    </source>
</evidence>
<feature type="transmembrane region" description="Helical" evidence="6">
    <location>
        <begin position="44"/>
        <end position="65"/>
    </location>
</feature>
<protein>
    <submittedName>
        <fullName evidence="7">Membrane protein</fullName>
    </submittedName>
</protein>
<organism evidence="7 8">
    <name type="scientific">Nocardioides thalensis</name>
    <dbReference type="NCBI Taxonomy" id="1914755"/>
    <lineage>
        <taxon>Bacteria</taxon>
        <taxon>Bacillati</taxon>
        <taxon>Actinomycetota</taxon>
        <taxon>Actinomycetes</taxon>
        <taxon>Propionibacteriales</taxon>
        <taxon>Nocardioidaceae</taxon>
        <taxon>Nocardioides</taxon>
    </lineage>
</organism>
<dbReference type="GO" id="GO:0005886">
    <property type="term" value="C:plasma membrane"/>
    <property type="evidence" value="ECO:0007669"/>
    <property type="project" value="UniProtKB-SubCell"/>
</dbReference>
<keyword evidence="2" id="KW-1003">Cell membrane</keyword>
<feature type="transmembrane region" description="Helical" evidence="6">
    <location>
        <begin position="255"/>
        <end position="283"/>
    </location>
</feature>
<sequence length="353" mass="37452">MVFDGVKRRLEAARERWPVLDHALRTVGHYSGVNGSQHAGGVTYFAFLSVFPVLALAFFAVGWIARVYPDANDALVKAIEDVLPGIIGSRDNEISLTEIEEAGRIVGPIGLVGVLYAGLGWLSALRSALVAVFEEPARMLPGFVSGKVRDLVSLVLLGVVLLTSVGVSGVATRISGWILEELGLGSELGWLLWVLGILLGVAASTLLFFLMFRLLAQPPTPRRSLWAGALLGGIGFELLKQLSGVLLSTTRGQPAFQAFGIALILLVWINYFSQVVLYAAAWAHTSPAARAQRDTGPASVQGPQSPPLAWRERIEAEHGPPRGLVARSAAPFAAGVATVVAAAAVLRKRRGAG</sequence>
<gene>
    <name evidence="7" type="ORF">HNR19_003268</name>
</gene>
<dbReference type="PANTHER" id="PTHR30213">
    <property type="entry name" value="INNER MEMBRANE PROTEIN YHJD"/>
    <property type="match status" value="1"/>
</dbReference>
<evidence type="ECO:0000256" key="4">
    <source>
        <dbReference type="ARBA" id="ARBA00022989"/>
    </source>
</evidence>
<dbReference type="AlphaFoldDB" id="A0A853C320"/>
<accession>A0A853C320</accession>
<dbReference type="Proteomes" id="UP000530424">
    <property type="component" value="Unassembled WGS sequence"/>
</dbReference>
<dbReference type="EMBL" id="JACCFP010000001">
    <property type="protein sequence ID" value="NYJ02570.1"/>
    <property type="molecule type" value="Genomic_DNA"/>
</dbReference>
<dbReference type="InterPro" id="IPR017039">
    <property type="entry name" value="Virul_fac_BrkB"/>
</dbReference>
<dbReference type="RefSeq" id="WP_179668921.1">
    <property type="nucleotide sequence ID" value="NZ_JACCFP010000001.1"/>
</dbReference>
<dbReference type="Pfam" id="PF03631">
    <property type="entry name" value="Virul_fac_BrkB"/>
    <property type="match status" value="1"/>
</dbReference>
<feature type="transmembrane region" description="Helical" evidence="6">
    <location>
        <begin position="154"/>
        <end position="178"/>
    </location>
</feature>
<evidence type="ECO:0000313" key="8">
    <source>
        <dbReference type="Proteomes" id="UP000530424"/>
    </source>
</evidence>
<evidence type="ECO:0000256" key="5">
    <source>
        <dbReference type="ARBA" id="ARBA00023136"/>
    </source>
</evidence>
<keyword evidence="3 6" id="KW-0812">Transmembrane</keyword>
<feature type="transmembrane region" description="Helical" evidence="6">
    <location>
        <begin position="105"/>
        <end position="133"/>
    </location>
</feature>
<name>A0A853C320_9ACTN</name>
<keyword evidence="8" id="KW-1185">Reference proteome</keyword>
<proteinExistence type="predicted"/>
<comment type="caution">
    <text evidence="7">The sequence shown here is derived from an EMBL/GenBank/DDBJ whole genome shotgun (WGS) entry which is preliminary data.</text>
</comment>
<keyword evidence="4 6" id="KW-1133">Transmembrane helix</keyword>
<evidence type="ECO:0000256" key="6">
    <source>
        <dbReference type="SAM" id="Phobius"/>
    </source>
</evidence>